<evidence type="ECO:0000256" key="1">
    <source>
        <dbReference type="SAM" id="MobiDB-lite"/>
    </source>
</evidence>
<dbReference type="Pfam" id="PF11756">
    <property type="entry name" value="YgbA_NO"/>
    <property type="match status" value="1"/>
</dbReference>
<feature type="transmembrane region" description="Helical" evidence="2">
    <location>
        <begin position="250"/>
        <end position="270"/>
    </location>
</feature>
<feature type="transmembrane region" description="Helical" evidence="2">
    <location>
        <begin position="369"/>
        <end position="389"/>
    </location>
</feature>
<feature type="transmembrane region" description="Helical" evidence="2">
    <location>
        <begin position="150"/>
        <end position="177"/>
    </location>
</feature>
<name>A0A5M8FVK7_9GAMM</name>
<evidence type="ECO:0000256" key="2">
    <source>
        <dbReference type="SAM" id="Phobius"/>
    </source>
</evidence>
<evidence type="ECO:0000313" key="4">
    <source>
        <dbReference type="Proteomes" id="UP000322981"/>
    </source>
</evidence>
<gene>
    <name evidence="3" type="ORF">F2Q65_00805</name>
</gene>
<dbReference type="Proteomes" id="UP000322981">
    <property type="component" value="Unassembled WGS sequence"/>
</dbReference>
<feature type="region of interest" description="Disordered" evidence="1">
    <location>
        <begin position="430"/>
        <end position="471"/>
    </location>
</feature>
<comment type="caution">
    <text evidence="3">The sequence shown here is derived from an EMBL/GenBank/DDBJ whole genome shotgun (WGS) entry which is preliminary data.</text>
</comment>
<keyword evidence="2" id="KW-0472">Membrane</keyword>
<dbReference type="EMBL" id="VWXX01000001">
    <property type="protein sequence ID" value="KAA6187815.1"/>
    <property type="molecule type" value="Genomic_DNA"/>
</dbReference>
<feature type="transmembrane region" description="Helical" evidence="2">
    <location>
        <begin position="226"/>
        <end position="244"/>
    </location>
</feature>
<feature type="transmembrane region" description="Helical" evidence="2">
    <location>
        <begin position="117"/>
        <end position="138"/>
    </location>
</feature>
<protein>
    <submittedName>
        <fullName evidence="3">Nitrous oxide-stimulated promoter family protein</fullName>
    </submittedName>
</protein>
<feature type="transmembrane region" description="Helical" evidence="2">
    <location>
        <begin position="401"/>
        <end position="424"/>
    </location>
</feature>
<keyword evidence="2" id="KW-0812">Transmembrane</keyword>
<dbReference type="InterPro" id="IPR020483">
    <property type="entry name" value="Uncharacterised_YgbA"/>
</dbReference>
<feature type="transmembrane region" description="Helical" evidence="2">
    <location>
        <begin position="282"/>
        <end position="303"/>
    </location>
</feature>
<dbReference type="AlphaFoldDB" id="A0A5M8FVK7"/>
<dbReference type="NCBIfam" id="NF007714">
    <property type="entry name" value="PRK10410.1-2"/>
    <property type="match status" value="1"/>
</dbReference>
<reference evidence="3 4" key="1">
    <citation type="submission" date="2019-09" db="EMBL/GenBank/DDBJ databases">
        <title>Whole-genome sequence of the purple sulfur bacterium Thiohalocapsa marina DSM 19078.</title>
        <authorList>
            <person name="Kyndt J.A."/>
            <person name="Meyer T.E."/>
        </authorList>
    </citation>
    <scope>NUCLEOTIDE SEQUENCE [LARGE SCALE GENOMIC DNA]</scope>
    <source>
        <strain evidence="3 4">DSM 19078</strain>
    </source>
</reference>
<keyword evidence="4" id="KW-1185">Reference proteome</keyword>
<organism evidence="3 4">
    <name type="scientific">Thiohalocapsa marina</name>
    <dbReference type="NCBI Taxonomy" id="424902"/>
    <lineage>
        <taxon>Bacteria</taxon>
        <taxon>Pseudomonadati</taxon>
        <taxon>Pseudomonadota</taxon>
        <taxon>Gammaproteobacteria</taxon>
        <taxon>Chromatiales</taxon>
        <taxon>Chromatiaceae</taxon>
        <taxon>Thiohalocapsa</taxon>
    </lineage>
</organism>
<feature type="transmembrane region" description="Helical" evidence="2">
    <location>
        <begin position="21"/>
        <end position="39"/>
    </location>
</feature>
<feature type="transmembrane region" description="Helical" evidence="2">
    <location>
        <begin position="189"/>
        <end position="214"/>
    </location>
</feature>
<accession>A0A5M8FVK7</accession>
<evidence type="ECO:0000313" key="3">
    <source>
        <dbReference type="EMBL" id="KAA6187815.1"/>
    </source>
</evidence>
<keyword evidence="2" id="KW-1133">Transmembrane helix</keyword>
<feature type="transmembrane region" description="Helical" evidence="2">
    <location>
        <begin position="309"/>
        <end position="339"/>
    </location>
</feature>
<sequence length="579" mass="62116">MLNTAGLSLEQAPPISVPFGFFLAAPVFAIAAGALLVAQGDVILASRWTPAALAVTHLIALGFLTQVMAGALLQMLPVLAGAPVRRVTLVGRASQVLLMLGTLALSAGLLWGGQPGLVLGGASLGAGLLLYALVVGIAMTQARGVKPTILAMRLALAALVATLVLGLMLVTALLGWLPLPGLVEWVNLHAAWGLLGWVGLLIMGVGYQVVPMFHVTPAYPRWQTRWAAPVTAAALLAATLLTLAGRADLAGWSAGVGALALGVFALVTLDRQRRRERRRVDATLLYWWSAMISAILAAGVWLSGGRAELVGVLALLGVGIGLPSGMLFKIVPFLSWFHLQHRQLATRRFDLRIPHMHAFIPEIQARVQFGLYLLALLCLGSAAALPSLAPSLTTGLGTALTQAGGGALVLAATLLGALLARAAVRHRQVRRQFDQASADNPQPRPEMSPKMQPSAPRSGNGHQTPRPGPRIRHEQRTISAMLGIYCHDLHGGGQTLCEDCERLRQYAMARLETCPFQERKPVCNRCQVHCYSRTMRARVREVMRHAGPRMPLRHPWLATRHLLDKLRQIPVLTDRKSNG</sequence>
<dbReference type="RefSeq" id="WP_150089430.1">
    <property type="nucleotide sequence ID" value="NZ_JBFUOH010000011.1"/>
</dbReference>
<feature type="transmembrane region" description="Helical" evidence="2">
    <location>
        <begin position="51"/>
        <end position="73"/>
    </location>
</feature>
<dbReference type="OrthoDB" id="5295665at2"/>
<proteinExistence type="predicted"/>